<dbReference type="InterPro" id="IPR011991">
    <property type="entry name" value="ArsR-like_HTH"/>
</dbReference>
<dbReference type="Pfam" id="PF01022">
    <property type="entry name" value="HTH_5"/>
    <property type="match status" value="1"/>
</dbReference>
<dbReference type="GO" id="GO:0003677">
    <property type="term" value="F:DNA binding"/>
    <property type="evidence" value="ECO:0007669"/>
    <property type="project" value="UniProtKB-KW"/>
</dbReference>
<keyword evidence="2" id="KW-0238">DNA-binding</keyword>
<dbReference type="OrthoDB" id="9794330at2"/>
<protein>
    <submittedName>
        <fullName evidence="6">Transcriptional regulator, ArsR family</fullName>
    </submittedName>
</protein>
<name>A0A1M5QIK7_9FIRM</name>
<keyword evidence="3" id="KW-0804">Transcription</keyword>
<dbReference type="AlphaFoldDB" id="A0A1M5QIK7"/>
<dbReference type="Gene3D" id="1.10.10.10">
    <property type="entry name" value="Winged helix-like DNA-binding domain superfamily/Winged helix DNA-binding domain"/>
    <property type="match status" value="1"/>
</dbReference>
<dbReference type="PRINTS" id="PR00778">
    <property type="entry name" value="HTHARSR"/>
</dbReference>
<dbReference type="PANTHER" id="PTHR43132">
    <property type="entry name" value="ARSENICAL RESISTANCE OPERON REPRESSOR ARSR-RELATED"/>
    <property type="match status" value="1"/>
</dbReference>
<evidence type="ECO:0000256" key="3">
    <source>
        <dbReference type="ARBA" id="ARBA00023163"/>
    </source>
</evidence>
<dbReference type="PANTHER" id="PTHR43132:SF6">
    <property type="entry name" value="HTH-TYPE TRANSCRIPTIONAL REPRESSOR CZRA"/>
    <property type="match status" value="1"/>
</dbReference>
<feature type="domain" description="HTH arsR-type" evidence="5">
    <location>
        <begin position="29"/>
        <end position="121"/>
    </location>
</feature>
<dbReference type="SMART" id="SM00418">
    <property type="entry name" value="HTH_ARSR"/>
    <property type="match status" value="1"/>
</dbReference>
<dbReference type="PROSITE" id="PS00846">
    <property type="entry name" value="HTH_ARSR_1"/>
    <property type="match status" value="1"/>
</dbReference>
<dbReference type="RefSeq" id="WP_073092984.1">
    <property type="nucleotide sequence ID" value="NZ_FQWY01000034.1"/>
</dbReference>
<dbReference type="CDD" id="cd00090">
    <property type="entry name" value="HTH_ARSR"/>
    <property type="match status" value="1"/>
</dbReference>
<dbReference type="GO" id="GO:0003700">
    <property type="term" value="F:DNA-binding transcription factor activity"/>
    <property type="evidence" value="ECO:0007669"/>
    <property type="project" value="InterPro"/>
</dbReference>
<dbReference type="InterPro" id="IPR018334">
    <property type="entry name" value="ArsR_HTH"/>
</dbReference>
<proteinExistence type="predicted"/>
<evidence type="ECO:0000313" key="6">
    <source>
        <dbReference type="EMBL" id="SHH13629.1"/>
    </source>
</evidence>
<dbReference type="SUPFAM" id="SSF46785">
    <property type="entry name" value="Winged helix' DNA-binding domain"/>
    <property type="match status" value="1"/>
</dbReference>
<gene>
    <name evidence="6" type="ORF">SAMN02745221_01769</name>
</gene>
<dbReference type="InterPro" id="IPR051011">
    <property type="entry name" value="Metal_resp_trans_reg"/>
</dbReference>
<evidence type="ECO:0000256" key="1">
    <source>
        <dbReference type="ARBA" id="ARBA00023015"/>
    </source>
</evidence>
<reference evidence="7" key="1">
    <citation type="submission" date="2016-11" db="EMBL/GenBank/DDBJ databases">
        <authorList>
            <person name="Varghese N."/>
            <person name="Submissions S."/>
        </authorList>
    </citation>
    <scope>NUCLEOTIDE SEQUENCE [LARGE SCALE GENOMIC DNA]</scope>
    <source>
        <strain evidence="7">DSM 11003</strain>
    </source>
</reference>
<keyword evidence="7" id="KW-1185">Reference proteome</keyword>
<dbReference type="EMBL" id="FQWY01000034">
    <property type="protein sequence ID" value="SHH13629.1"/>
    <property type="molecule type" value="Genomic_DNA"/>
</dbReference>
<organism evidence="6 7">
    <name type="scientific">Thermosyntropha lipolytica DSM 11003</name>
    <dbReference type="NCBI Taxonomy" id="1123382"/>
    <lineage>
        <taxon>Bacteria</taxon>
        <taxon>Bacillati</taxon>
        <taxon>Bacillota</taxon>
        <taxon>Clostridia</taxon>
        <taxon>Eubacteriales</taxon>
        <taxon>Syntrophomonadaceae</taxon>
        <taxon>Thermosyntropha</taxon>
    </lineage>
</organism>
<accession>A0A1M5QIK7</accession>
<dbReference type="InterPro" id="IPR036388">
    <property type="entry name" value="WH-like_DNA-bd_sf"/>
</dbReference>
<dbReference type="NCBIfam" id="NF033788">
    <property type="entry name" value="HTH_metalloreg"/>
    <property type="match status" value="1"/>
</dbReference>
<keyword evidence="4" id="KW-0105">Cadmium resistance</keyword>
<dbReference type="STRING" id="1123382.SAMN02745221_01769"/>
<dbReference type="GO" id="GO:0046686">
    <property type="term" value="P:response to cadmium ion"/>
    <property type="evidence" value="ECO:0007669"/>
    <property type="project" value="UniProtKB-KW"/>
</dbReference>
<dbReference type="Proteomes" id="UP000242329">
    <property type="component" value="Unassembled WGS sequence"/>
</dbReference>
<keyword evidence="1" id="KW-0805">Transcription regulation</keyword>
<evidence type="ECO:0000256" key="2">
    <source>
        <dbReference type="ARBA" id="ARBA00023125"/>
    </source>
</evidence>
<dbReference type="InterPro" id="IPR036390">
    <property type="entry name" value="WH_DNA-bd_sf"/>
</dbReference>
<dbReference type="InterPro" id="IPR001845">
    <property type="entry name" value="HTH_ArsR_DNA-bd_dom"/>
</dbReference>
<evidence type="ECO:0000256" key="4">
    <source>
        <dbReference type="ARBA" id="ARBA00043263"/>
    </source>
</evidence>
<sequence>MENDRHREDFCEVHQVHEEKVAEVKRIMLPEEKAQALAQIFKTLGDPTRIRIIFALMQGELCVCDLAEITDSSESSVSHHLRLLRTQKLVKYRREGKNLFYSLDDHHVEKLFKEGLKHVYE</sequence>
<dbReference type="PROSITE" id="PS50987">
    <property type="entry name" value="HTH_ARSR_2"/>
    <property type="match status" value="1"/>
</dbReference>
<evidence type="ECO:0000259" key="5">
    <source>
        <dbReference type="PROSITE" id="PS50987"/>
    </source>
</evidence>
<evidence type="ECO:0000313" key="7">
    <source>
        <dbReference type="Proteomes" id="UP000242329"/>
    </source>
</evidence>